<reference evidence="4" key="1">
    <citation type="journal article" date="2019" name="Int. J. Syst. Evol. Microbiol.">
        <title>The Global Catalogue of Microorganisms (GCM) 10K type strain sequencing project: providing services to taxonomists for standard genome sequencing and annotation.</title>
        <authorList>
            <consortium name="The Broad Institute Genomics Platform"/>
            <consortium name="The Broad Institute Genome Sequencing Center for Infectious Disease"/>
            <person name="Wu L."/>
            <person name="Ma J."/>
        </authorList>
    </citation>
    <scope>NUCLEOTIDE SEQUENCE [LARGE SCALE GENOMIC DNA]</scope>
    <source>
        <strain evidence="4">CCUG 62952</strain>
    </source>
</reference>
<dbReference type="InterPro" id="IPR005543">
    <property type="entry name" value="PASTA_dom"/>
</dbReference>
<protein>
    <submittedName>
        <fullName evidence="3">PASTA domain-containing protein</fullName>
    </submittedName>
</protein>
<evidence type="ECO:0000259" key="2">
    <source>
        <dbReference type="PROSITE" id="PS51178"/>
    </source>
</evidence>
<name>A0ABW3CZF7_9FLAO</name>
<feature type="domain" description="PASTA" evidence="2">
    <location>
        <begin position="110"/>
        <end position="180"/>
    </location>
</feature>
<keyword evidence="4" id="KW-1185">Reference proteome</keyword>
<dbReference type="PROSITE" id="PS51178">
    <property type="entry name" value="PASTA"/>
    <property type="match status" value="2"/>
</dbReference>
<feature type="domain" description="PASTA" evidence="2">
    <location>
        <begin position="40"/>
        <end position="108"/>
    </location>
</feature>
<accession>A0ABW3CZF7</accession>
<gene>
    <name evidence="3" type="ORF">ACFQ1M_10345</name>
</gene>
<dbReference type="RefSeq" id="WP_386407883.1">
    <property type="nucleotide sequence ID" value="NZ_JBHTJH010000010.1"/>
</dbReference>
<organism evidence="3 4">
    <name type="scientific">Sungkyunkwania multivorans</name>
    <dbReference type="NCBI Taxonomy" id="1173618"/>
    <lineage>
        <taxon>Bacteria</taxon>
        <taxon>Pseudomonadati</taxon>
        <taxon>Bacteroidota</taxon>
        <taxon>Flavobacteriia</taxon>
        <taxon>Flavobacteriales</taxon>
        <taxon>Flavobacteriaceae</taxon>
        <taxon>Sungkyunkwania</taxon>
    </lineage>
</organism>
<evidence type="ECO:0000256" key="1">
    <source>
        <dbReference type="SAM" id="Phobius"/>
    </source>
</evidence>
<dbReference type="SMART" id="SM00740">
    <property type="entry name" value="PASTA"/>
    <property type="match status" value="2"/>
</dbReference>
<sequence>MSLLKFIFSKSFLKQIGLAIVAFIVIVFLLLQWLKSSTNHNEFVQVPDVSNLTFIEAKSKLEENSLNVEIMDTANFNPKYPKFAVIEQLPLAGEQVKEGRRVYLTINPSGYRKVTVPNIIQITRRSAEATLRAVGLEVGKVEYIDQIGRDMVYYIKYDGKQIRPGEMVTKTSKIDLVLGNGRRSN</sequence>
<keyword evidence="1" id="KW-1133">Transmembrane helix</keyword>
<proteinExistence type="predicted"/>
<dbReference type="Proteomes" id="UP001596978">
    <property type="component" value="Unassembled WGS sequence"/>
</dbReference>
<keyword evidence="1" id="KW-0472">Membrane</keyword>
<dbReference type="EMBL" id="JBHTJH010000010">
    <property type="protein sequence ID" value="MFD0862602.1"/>
    <property type="molecule type" value="Genomic_DNA"/>
</dbReference>
<feature type="transmembrane region" description="Helical" evidence="1">
    <location>
        <begin position="12"/>
        <end position="34"/>
    </location>
</feature>
<evidence type="ECO:0000313" key="4">
    <source>
        <dbReference type="Proteomes" id="UP001596978"/>
    </source>
</evidence>
<dbReference type="CDD" id="cd06577">
    <property type="entry name" value="PASTA_pknB"/>
    <property type="match status" value="2"/>
</dbReference>
<evidence type="ECO:0000313" key="3">
    <source>
        <dbReference type="EMBL" id="MFD0862602.1"/>
    </source>
</evidence>
<comment type="caution">
    <text evidence="3">The sequence shown here is derived from an EMBL/GenBank/DDBJ whole genome shotgun (WGS) entry which is preliminary data.</text>
</comment>
<dbReference type="Gene3D" id="3.30.10.20">
    <property type="match status" value="2"/>
</dbReference>
<dbReference type="Pfam" id="PF03793">
    <property type="entry name" value="PASTA"/>
    <property type="match status" value="1"/>
</dbReference>
<keyword evidence="1" id="KW-0812">Transmembrane</keyword>